<evidence type="ECO:0000256" key="2">
    <source>
        <dbReference type="ARBA" id="ARBA00008834"/>
    </source>
</evidence>
<protein>
    <submittedName>
        <fullName evidence="12">Related to exopolygalacturonase</fullName>
    </submittedName>
</protein>
<evidence type="ECO:0000256" key="6">
    <source>
        <dbReference type="ARBA" id="ARBA00022801"/>
    </source>
</evidence>
<evidence type="ECO:0000256" key="11">
    <source>
        <dbReference type="SAM" id="SignalP"/>
    </source>
</evidence>
<evidence type="ECO:0000256" key="5">
    <source>
        <dbReference type="ARBA" id="ARBA00022737"/>
    </source>
</evidence>
<evidence type="ECO:0000256" key="7">
    <source>
        <dbReference type="ARBA" id="ARBA00023180"/>
    </source>
</evidence>
<keyword evidence="13" id="KW-1185">Reference proteome</keyword>
<dbReference type="InterPro" id="IPR011050">
    <property type="entry name" value="Pectin_lyase_fold/virulence"/>
</dbReference>
<keyword evidence="6 10" id="KW-0378">Hydrolase</keyword>
<dbReference type="SUPFAM" id="SSF51126">
    <property type="entry name" value="Pectin lyase-like"/>
    <property type="match status" value="1"/>
</dbReference>
<keyword evidence="4 11" id="KW-0732">Signal</keyword>
<dbReference type="GO" id="GO:0004650">
    <property type="term" value="F:polygalacturonase activity"/>
    <property type="evidence" value="ECO:0007669"/>
    <property type="project" value="InterPro"/>
</dbReference>
<comment type="subcellular location">
    <subcellularLocation>
        <location evidence="1">Secreted</location>
    </subcellularLocation>
</comment>
<keyword evidence="3" id="KW-0964">Secreted</keyword>
<organism evidence="12 13">
    <name type="scientific">Phialocephala subalpina</name>
    <dbReference type="NCBI Taxonomy" id="576137"/>
    <lineage>
        <taxon>Eukaryota</taxon>
        <taxon>Fungi</taxon>
        <taxon>Dikarya</taxon>
        <taxon>Ascomycota</taxon>
        <taxon>Pezizomycotina</taxon>
        <taxon>Leotiomycetes</taxon>
        <taxon>Helotiales</taxon>
        <taxon>Mollisiaceae</taxon>
        <taxon>Phialocephala</taxon>
        <taxon>Phialocephala fortinii species complex</taxon>
    </lineage>
</organism>
<evidence type="ECO:0000256" key="9">
    <source>
        <dbReference type="ARBA" id="ARBA00023316"/>
    </source>
</evidence>
<evidence type="ECO:0000256" key="1">
    <source>
        <dbReference type="ARBA" id="ARBA00004613"/>
    </source>
</evidence>
<feature type="chain" id="PRO_5009875322" evidence="11">
    <location>
        <begin position="19"/>
        <end position="409"/>
    </location>
</feature>
<dbReference type="InterPro" id="IPR012334">
    <property type="entry name" value="Pectin_lyas_fold"/>
</dbReference>
<sequence length="409" mass="44901">MFLWLLVPWTLLLSTALGAVTKIGTSCTVTPLTDGSDDTPQILSAFKSCGNSGSISFLDGIYHINQIMDITLTNSTVSLRGTWIWSTDIQYWLSHSISVVYAKRSTAWRIGGRDFEIRGYGVVFDGNGQKWYDQNRNQGNQNGRPISLTLWNARNAVVDGITWRQVQFWHTFVAHSQNITMTNLDMNATSNSQYKTVNTDGIDTWNSKDIVLSNWTVSCGDDCISIKANSSNVHVSNVVCHESGGMCIGSIGKDAGVAEYVDDVVFDNITLIHSSNAAWIKTYPSGPGHVKNITFKNIKFTDVNQPIYISPCIYSYSNCDASRLQISDVRWENISGTARYNVGAGIHCSGNAPCQNLTFENIDIKQKSGAAVEYLCSNIANQKTSGWRVLGLVLRISLSSSIIISLGGS</sequence>
<dbReference type="EMBL" id="FJOG01000060">
    <property type="protein sequence ID" value="CZR68818.1"/>
    <property type="molecule type" value="Genomic_DNA"/>
</dbReference>
<proteinExistence type="inferred from homology"/>
<evidence type="ECO:0000313" key="12">
    <source>
        <dbReference type="EMBL" id="CZR68818.1"/>
    </source>
</evidence>
<keyword evidence="5" id="KW-0677">Repeat</keyword>
<keyword evidence="9" id="KW-0961">Cell wall biogenesis/degradation</keyword>
<dbReference type="GO" id="GO:0005576">
    <property type="term" value="C:extracellular region"/>
    <property type="evidence" value="ECO:0007669"/>
    <property type="project" value="UniProtKB-SubCell"/>
</dbReference>
<dbReference type="Gene3D" id="2.160.20.10">
    <property type="entry name" value="Single-stranded right-handed beta-helix, Pectin lyase-like"/>
    <property type="match status" value="1"/>
</dbReference>
<evidence type="ECO:0000256" key="10">
    <source>
        <dbReference type="RuleBase" id="RU361169"/>
    </source>
</evidence>
<accession>A0A1L7XUV8</accession>
<keyword evidence="7" id="KW-0325">Glycoprotein</keyword>
<dbReference type="GO" id="GO:0071555">
    <property type="term" value="P:cell wall organization"/>
    <property type="evidence" value="ECO:0007669"/>
    <property type="project" value="UniProtKB-KW"/>
</dbReference>
<evidence type="ECO:0000256" key="8">
    <source>
        <dbReference type="ARBA" id="ARBA00023295"/>
    </source>
</evidence>
<name>A0A1L7XUV8_9HELO</name>
<dbReference type="GO" id="GO:0045490">
    <property type="term" value="P:pectin catabolic process"/>
    <property type="evidence" value="ECO:0007669"/>
    <property type="project" value="UniProtKB-ARBA"/>
</dbReference>
<evidence type="ECO:0000313" key="13">
    <source>
        <dbReference type="Proteomes" id="UP000184330"/>
    </source>
</evidence>
<feature type="signal peptide" evidence="11">
    <location>
        <begin position="1"/>
        <end position="18"/>
    </location>
</feature>
<dbReference type="PANTHER" id="PTHR31736">
    <property type="match status" value="1"/>
</dbReference>
<dbReference type="Pfam" id="PF00295">
    <property type="entry name" value="Glyco_hydro_28"/>
    <property type="match status" value="1"/>
</dbReference>
<evidence type="ECO:0000256" key="4">
    <source>
        <dbReference type="ARBA" id="ARBA00022729"/>
    </source>
</evidence>
<comment type="similarity">
    <text evidence="2 10">Belongs to the glycosyl hydrolase 28 family.</text>
</comment>
<dbReference type="OrthoDB" id="187139at2759"/>
<dbReference type="SMART" id="SM00710">
    <property type="entry name" value="PbH1"/>
    <property type="match status" value="7"/>
</dbReference>
<dbReference type="AlphaFoldDB" id="A0A1L7XUV8"/>
<dbReference type="Proteomes" id="UP000184330">
    <property type="component" value="Unassembled WGS sequence"/>
</dbReference>
<dbReference type="STRING" id="576137.A0A1L7XUV8"/>
<keyword evidence="8 10" id="KW-0326">Glycosidase</keyword>
<dbReference type="InterPro" id="IPR006626">
    <property type="entry name" value="PbH1"/>
</dbReference>
<evidence type="ECO:0000256" key="3">
    <source>
        <dbReference type="ARBA" id="ARBA00022525"/>
    </source>
</evidence>
<dbReference type="InterPro" id="IPR000743">
    <property type="entry name" value="Glyco_hydro_28"/>
</dbReference>
<dbReference type="PANTHER" id="PTHR31736:SF8">
    <property type="entry name" value="PUTATIVE (AFU_ORTHOLOGUE AFUA_7G06410)-RELATED"/>
    <property type="match status" value="1"/>
</dbReference>
<reference evidence="12 13" key="1">
    <citation type="submission" date="2016-03" db="EMBL/GenBank/DDBJ databases">
        <authorList>
            <person name="Ploux O."/>
        </authorList>
    </citation>
    <scope>NUCLEOTIDE SEQUENCE [LARGE SCALE GENOMIC DNA]</scope>
    <source>
        <strain evidence="12 13">UAMH 11012</strain>
    </source>
</reference>
<gene>
    <name evidence="12" type="ORF">PAC_18718</name>
</gene>